<organism evidence="9">
    <name type="scientific">uncultured bacterium BAC13K9BAC</name>
    <dbReference type="NCBI Taxonomy" id="332979"/>
    <lineage>
        <taxon>Bacteria</taxon>
        <taxon>environmental samples</taxon>
    </lineage>
</organism>
<dbReference type="EMBL" id="DQ068067">
    <property type="protein sequence ID" value="AAY89957.1"/>
    <property type="molecule type" value="Genomic_DNA"/>
</dbReference>
<dbReference type="SUPFAM" id="SSF52317">
    <property type="entry name" value="Class I glutamine amidotransferase-like"/>
    <property type="match status" value="1"/>
</dbReference>
<dbReference type="PANTHER" id="PTHR43873:SF1">
    <property type="entry name" value="COBYRINATE A,C-DIAMIDE SYNTHASE"/>
    <property type="match status" value="1"/>
</dbReference>
<dbReference type="GO" id="GO:0005524">
    <property type="term" value="F:ATP binding"/>
    <property type="evidence" value="ECO:0007669"/>
    <property type="project" value="UniProtKB-KW"/>
</dbReference>
<dbReference type="InterPro" id="IPR011698">
    <property type="entry name" value="GATase_3"/>
</dbReference>
<protein>
    <submittedName>
        <fullName evidence="9">Predicted DsrN</fullName>
    </submittedName>
</protein>
<dbReference type="NCBIfam" id="TIGR00379">
    <property type="entry name" value="cobB"/>
    <property type="match status" value="1"/>
</dbReference>
<dbReference type="CDD" id="cd03130">
    <property type="entry name" value="GATase1_CobB"/>
    <property type="match status" value="1"/>
</dbReference>
<evidence type="ECO:0000313" key="9">
    <source>
        <dbReference type="EMBL" id="AAY89957.1"/>
    </source>
</evidence>
<evidence type="ECO:0000256" key="6">
    <source>
        <dbReference type="ARBA" id="ARBA00022962"/>
    </source>
</evidence>
<dbReference type="SUPFAM" id="SSF52540">
    <property type="entry name" value="P-loop containing nucleoside triphosphate hydrolases"/>
    <property type="match status" value="1"/>
</dbReference>
<keyword evidence="3" id="KW-0547">Nucleotide-binding</keyword>
<dbReference type="InterPro" id="IPR002586">
    <property type="entry name" value="CobQ/CobB/MinD/ParA_Nub-bd_dom"/>
</dbReference>
<dbReference type="Gene3D" id="3.40.50.300">
    <property type="entry name" value="P-loop containing nucleotide triphosphate hydrolases"/>
    <property type="match status" value="1"/>
</dbReference>
<feature type="domain" description="CobB/CobQ-like glutamine amidotransferase" evidence="8">
    <location>
        <begin position="244"/>
        <end position="429"/>
    </location>
</feature>
<dbReference type="AlphaFoldDB" id="Q4JN40"/>
<gene>
    <name evidence="9" type="primary">dsrN</name>
</gene>
<dbReference type="Gene3D" id="3.40.50.880">
    <property type="match status" value="1"/>
</dbReference>
<dbReference type="NCBIfam" id="NF002204">
    <property type="entry name" value="PRK01077.1"/>
    <property type="match status" value="1"/>
</dbReference>
<dbReference type="Pfam" id="PF07685">
    <property type="entry name" value="GATase_3"/>
    <property type="match status" value="1"/>
</dbReference>
<evidence type="ECO:0000256" key="3">
    <source>
        <dbReference type="ARBA" id="ARBA00022741"/>
    </source>
</evidence>
<reference evidence="9" key="1">
    <citation type="journal article" date="2005" name="PLoS Biol.">
        <title>New insights into metabolic properties of marine bacteria encoding proteorhodopsins.</title>
        <authorList>
            <person name="Sabehi G."/>
            <person name="Loy A."/>
            <person name="Jung K.H."/>
            <person name="Partha R."/>
            <person name="Spudich J.L."/>
            <person name="Isaacson T."/>
            <person name="Hirschberg J."/>
            <person name="Wagner M."/>
            <person name="Beja O."/>
        </authorList>
    </citation>
    <scope>NUCLEOTIDE SEQUENCE</scope>
</reference>
<name>Q4JN40_9BACT</name>
<dbReference type="CDD" id="cd05388">
    <property type="entry name" value="CobB_N"/>
    <property type="match status" value="1"/>
</dbReference>
<dbReference type="Pfam" id="PF01656">
    <property type="entry name" value="CbiA"/>
    <property type="match status" value="1"/>
</dbReference>
<evidence type="ECO:0000256" key="1">
    <source>
        <dbReference type="ARBA" id="ARBA00001946"/>
    </source>
</evidence>
<evidence type="ECO:0000259" key="7">
    <source>
        <dbReference type="Pfam" id="PF01656"/>
    </source>
</evidence>
<accession>Q4JN40</accession>
<dbReference type="InterPro" id="IPR004484">
    <property type="entry name" value="CbiA/CobB_synth"/>
</dbReference>
<comment type="cofactor">
    <cofactor evidence="1">
        <name>Mg(2+)</name>
        <dbReference type="ChEBI" id="CHEBI:18420"/>
    </cofactor>
</comment>
<evidence type="ECO:0000256" key="4">
    <source>
        <dbReference type="ARBA" id="ARBA00022840"/>
    </source>
</evidence>
<sequence length="454" mass="51223">MQSLLISSTKKSSGKTIVTIGLSGLATKLGYSVQTFKKGPDFIDPSWLSYVSKRPCFNLDFNTMSPDEISSTYQLRVNGSDIGLIEGTKGLYDGISTDGRDSNAELAKLLRTEVLLVIDCKGITRGIAPLLQGYKKFDSKIKLNQVLLNHVSTSRHEAKLLSAIRQYTDFKVLGAIPPINNLIDERHLGLIPSFQDHNKNSNSKLIISTMKDNVDYKKIYPKKIKKQQEIKERKIILNGTKNLTIGVAIDSAFGFYYPDDLEKIIKYGHKIKKVNLIKDRELPALDGLFIGGGFPETQAGELSKNISMKKSVKSAIENHLPVYAECGGLMYLANNLKFNRKISKMCNVFDIDIIMNTKPIGRGYTILDSLEHPWGIKKKNIHAHEFHYSSVVNRKKRYKYAFDIKRGYGINGKKDGLIYKNTIASFSHLRSCNSFDWIKYFIKHIKRVNGKANI</sequence>
<keyword evidence="6" id="KW-0315">Glutamine amidotransferase</keyword>
<evidence type="ECO:0000256" key="2">
    <source>
        <dbReference type="ARBA" id="ARBA00022598"/>
    </source>
</evidence>
<dbReference type="PANTHER" id="PTHR43873">
    <property type="entry name" value="COBYRINATE A,C-DIAMIDE SYNTHASE"/>
    <property type="match status" value="1"/>
</dbReference>
<dbReference type="PROSITE" id="PS51274">
    <property type="entry name" value="GATASE_COBBQ"/>
    <property type="match status" value="1"/>
</dbReference>
<dbReference type="InterPro" id="IPR027417">
    <property type="entry name" value="P-loop_NTPase"/>
</dbReference>
<proteinExistence type="predicted"/>
<keyword evidence="4" id="KW-0067">ATP-binding</keyword>
<dbReference type="GO" id="GO:0042242">
    <property type="term" value="F:cobyrinic acid a,c-diamide synthase activity"/>
    <property type="evidence" value="ECO:0007669"/>
    <property type="project" value="InterPro"/>
</dbReference>
<evidence type="ECO:0000256" key="5">
    <source>
        <dbReference type="ARBA" id="ARBA00022842"/>
    </source>
</evidence>
<keyword evidence="5" id="KW-0460">Magnesium</keyword>
<dbReference type="InterPro" id="IPR029062">
    <property type="entry name" value="Class_I_gatase-like"/>
</dbReference>
<feature type="domain" description="CobQ/CobB/MinD/ParA nucleotide binding" evidence="7">
    <location>
        <begin position="5"/>
        <end position="182"/>
    </location>
</feature>
<evidence type="ECO:0000259" key="8">
    <source>
        <dbReference type="Pfam" id="PF07685"/>
    </source>
</evidence>
<keyword evidence="2" id="KW-0436">Ligase</keyword>